<evidence type="ECO:0000256" key="1">
    <source>
        <dbReference type="ARBA" id="ARBA00010617"/>
    </source>
</evidence>
<dbReference type="PANTHER" id="PTHR47950:SF13">
    <property type="entry name" value="CYTOCHROME P450, FAMILY 76, SUBFAMILY G, POLYPEPTIDE 1"/>
    <property type="match status" value="1"/>
</dbReference>
<dbReference type="Pfam" id="PF00067">
    <property type="entry name" value="p450"/>
    <property type="match status" value="2"/>
</dbReference>
<dbReference type="GO" id="GO:0005506">
    <property type="term" value="F:iron ion binding"/>
    <property type="evidence" value="ECO:0007669"/>
    <property type="project" value="InterPro"/>
</dbReference>
<evidence type="ECO:0000313" key="2">
    <source>
        <dbReference type="EMBL" id="KAF8403508.1"/>
    </source>
</evidence>
<reference evidence="2 3" key="1">
    <citation type="submission" date="2020-04" db="EMBL/GenBank/DDBJ databases">
        <title>Plant Genome Project.</title>
        <authorList>
            <person name="Zhang R.-G."/>
        </authorList>
    </citation>
    <scope>NUCLEOTIDE SEQUENCE [LARGE SCALE GENOMIC DNA]</scope>
    <source>
        <strain evidence="2">YNK0</strain>
        <tissue evidence="2">Leaf</tissue>
    </source>
</reference>
<dbReference type="GO" id="GO:0016705">
    <property type="term" value="F:oxidoreductase activity, acting on paired donors, with incorporation or reduction of molecular oxygen"/>
    <property type="evidence" value="ECO:0007669"/>
    <property type="project" value="InterPro"/>
</dbReference>
<evidence type="ECO:0000313" key="3">
    <source>
        <dbReference type="Proteomes" id="UP000655225"/>
    </source>
</evidence>
<dbReference type="AlphaFoldDB" id="A0A834ZE19"/>
<dbReference type="Proteomes" id="UP000655225">
    <property type="component" value="Unassembled WGS sequence"/>
</dbReference>
<protein>
    <recommendedName>
        <fullName evidence="4">Cytochrome P450</fullName>
    </recommendedName>
</protein>
<dbReference type="EMBL" id="JABCRI010000007">
    <property type="protein sequence ID" value="KAF8403508.1"/>
    <property type="molecule type" value="Genomic_DNA"/>
</dbReference>
<dbReference type="GO" id="GO:0004497">
    <property type="term" value="F:monooxygenase activity"/>
    <property type="evidence" value="ECO:0007669"/>
    <property type="project" value="InterPro"/>
</dbReference>
<dbReference type="Gene3D" id="1.10.630.10">
    <property type="entry name" value="Cytochrome P450"/>
    <property type="match status" value="2"/>
</dbReference>
<dbReference type="GO" id="GO:0020037">
    <property type="term" value="F:heme binding"/>
    <property type="evidence" value="ECO:0007669"/>
    <property type="project" value="InterPro"/>
</dbReference>
<sequence>MKGLPYLEAVHIKKTVIGHEVMRYATGYGSSDQFVGNWPRLEIMERPLVFMPERFMNSIKLNYKGHHLELIPFRVLADELQSKEMDMTNRKGDVHGRNRYKHNYFGMGNVELLGNPNTLDKVKAEVLADGLQPEEMDMMNRKGINLKKAIPILGTDTSTITLEWVMVELLGNPNALDKVQAELRHIVGLDRKPEEKDMKSLSYLEAAHIKERVISHKAMKLCVMPPDTKVLVNLWVIFHYLKSLKDHLVLADGLQLEEMDMTNKKGIKLKKAIPIHLLRFRKSKVHRLVGSSNSSSEVSPLVSLEILEGVSGTNKSTITLELAMAGLLGNPNTIDKVKAELQHIVGLDRKLEKKDMKRLPYLEAVHIKETIISHKAMKSCTMPPDKQVLVMADGLQPEEMDMTNCKGINLKKAIPIPRSLPFPSK</sequence>
<dbReference type="InterPro" id="IPR001128">
    <property type="entry name" value="Cyt_P450"/>
</dbReference>
<dbReference type="InterPro" id="IPR036396">
    <property type="entry name" value="Cyt_P450_sf"/>
</dbReference>
<proteinExistence type="inferred from homology"/>
<dbReference type="PANTHER" id="PTHR47950">
    <property type="entry name" value="CYTOCHROME P450, FAMILY 76, SUBFAMILY C, POLYPEPTIDE 5-RELATED"/>
    <property type="match status" value="1"/>
</dbReference>
<comment type="caution">
    <text evidence="2">The sequence shown here is derived from an EMBL/GenBank/DDBJ whole genome shotgun (WGS) entry which is preliminary data.</text>
</comment>
<evidence type="ECO:0008006" key="4">
    <source>
        <dbReference type="Google" id="ProtNLM"/>
    </source>
</evidence>
<name>A0A834ZE19_TETSI</name>
<comment type="similarity">
    <text evidence="1">Belongs to the cytochrome P450 family.</text>
</comment>
<dbReference type="SUPFAM" id="SSF48264">
    <property type="entry name" value="Cytochrome P450"/>
    <property type="match status" value="2"/>
</dbReference>
<gene>
    <name evidence="2" type="ORF">HHK36_011612</name>
</gene>
<keyword evidence="3" id="KW-1185">Reference proteome</keyword>
<accession>A0A834ZE19</accession>
<organism evidence="2 3">
    <name type="scientific">Tetracentron sinense</name>
    <name type="common">Spur-leaf</name>
    <dbReference type="NCBI Taxonomy" id="13715"/>
    <lineage>
        <taxon>Eukaryota</taxon>
        <taxon>Viridiplantae</taxon>
        <taxon>Streptophyta</taxon>
        <taxon>Embryophyta</taxon>
        <taxon>Tracheophyta</taxon>
        <taxon>Spermatophyta</taxon>
        <taxon>Magnoliopsida</taxon>
        <taxon>Trochodendrales</taxon>
        <taxon>Trochodendraceae</taxon>
        <taxon>Tetracentron</taxon>
    </lineage>
</organism>